<dbReference type="EMBL" id="VSRR010001680">
    <property type="protein sequence ID" value="MPC26995.1"/>
    <property type="molecule type" value="Genomic_DNA"/>
</dbReference>
<proteinExistence type="predicted"/>
<reference evidence="1 2" key="1">
    <citation type="submission" date="2019-05" db="EMBL/GenBank/DDBJ databases">
        <title>Another draft genome of Portunus trituberculatus and its Hox gene families provides insights of decapod evolution.</title>
        <authorList>
            <person name="Jeong J.-H."/>
            <person name="Song I."/>
            <person name="Kim S."/>
            <person name="Choi T."/>
            <person name="Kim D."/>
            <person name="Ryu S."/>
            <person name="Kim W."/>
        </authorList>
    </citation>
    <scope>NUCLEOTIDE SEQUENCE [LARGE SCALE GENOMIC DNA]</scope>
    <source>
        <tissue evidence="1">Muscle</tissue>
    </source>
</reference>
<protein>
    <submittedName>
        <fullName evidence="1">Uncharacterized protein</fullName>
    </submittedName>
</protein>
<dbReference type="Proteomes" id="UP000324222">
    <property type="component" value="Unassembled WGS sequence"/>
</dbReference>
<accession>A0A5B7E0J0</accession>
<name>A0A5B7E0J0_PORTR</name>
<dbReference type="AlphaFoldDB" id="A0A5B7E0J0"/>
<sequence length="194" mass="20981">MHCGSSCSVRKNEIYRGAAFPCRRATRAGRLSSRLALAARRLFDVKRLEITFYSLTNAQTLATVSSSGSGVWLGQQCGESSNAAGFTQSLSPILPPVPLCLSLPTTCVVDVVVVAVGVVVVVLGLEHTPQQQPRLRHTRHALAPLPLSPSWVSYSRHAVNRCPKRRAGAAGMRWECTHGHEEVVALELLSLDCL</sequence>
<keyword evidence="2" id="KW-1185">Reference proteome</keyword>
<gene>
    <name evidence="1" type="ORF">E2C01_020149</name>
</gene>
<organism evidence="1 2">
    <name type="scientific">Portunus trituberculatus</name>
    <name type="common">Swimming crab</name>
    <name type="synonym">Neptunus trituberculatus</name>
    <dbReference type="NCBI Taxonomy" id="210409"/>
    <lineage>
        <taxon>Eukaryota</taxon>
        <taxon>Metazoa</taxon>
        <taxon>Ecdysozoa</taxon>
        <taxon>Arthropoda</taxon>
        <taxon>Crustacea</taxon>
        <taxon>Multicrustacea</taxon>
        <taxon>Malacostraca</taxon>
        <taxon>Eumalacostraca</taxon>
        <taxon>Eucarida</taxon>
        <taxon>Decapoda</taxon>
        <taxon>Pleocyemata</taxon>
        <taxon>Brachyura</taxon>
        <taxon>Eubrachyura</taxon>
        <taxon>Portunoidea</taxon>
        <taxon>Portunidae</taxon>
        <taxon>Portuninae</taxon>
        <taxon>Portunus</taxon>
    </lineage>
</organism>
<comment type="caution">
    <text evidence="1">The sequence shown here is derived from an EMBL/GenBank/DDBJ whole genome shotgun (WGS) entry which is preliminary data.</text>
</comment>
<evidence type="ECO:0000313" key="1">
    <source>
        <dbReference type="EMBL" id="MPC26995.1"/>
    </source>
</evidence>
<evidence type="ECO:0000313" key="2">
    <source>
        <dbReference type="Proteomes" id="UP000324222"/>
    </source>
</evidence>